<protein>
    <submittedName>
        <fullName evidence="1">Uncharacterized protein</fullName>
    </submittedName>
</protein>
<organism evidence="1 2">
    <name type="scientific">Araneus ventricosus</name>
    <name type="common">Orbweaver spider</name>
    <name type="synonym">Epeira ventricosa</name>
    <dbReference type="NCBI Taxonomy" id="182803"/>
    <lineage>
        <taxon>Eukaryota</taxon>
        <taxon>Metazoa</taxon>
        <taxon>Ecdysozoa</taxon>
        <taxon>Arthropoda</taxon>
        <taxon>Chelicerata</taxon>
        <taxon>Arachnida</taxon>
        <taxon>Araneae</taxon>
        <taxon>Araneomorphae</taxon>
        <taxon>Entelegynae</taxon>
        <taxon>Araneoidea</taxon>
        <taxon>Araneidae</taxon>
        <taxon>Araneus</taxon>
    </lineage>
</organism>
<name>A0A4Y1ZZ76_ARAVE</name>
<sequence length="97" mass="11376">MQFFLVLYGASRNEISLNDYRYRYFTKVIKTKVVNLSSLPPTSTAAEQHLFRIYYHTQTWLGNELNPEEWGWNITDNSLVLIRTTQPSAPGYLLFLL</sequence>
<dbReference type="AlphaFoldDB" id="A0A4Y1ZZ76"/>
<dbReference type="OrthoDB" id="8195485at2759"/>
<dbReference type="EMBL" id="BGPR01000001">
    <property type="protein sequence ID" value="GBL72485.1"/>
    <property type="molecule type" value="Genomic_DNA"/>
</dbReference>
<keyword evidence="2" id="KW-1185">Reference proteome</keyword>
<reference evidence="1 2" key="1">
    <citation type="journal article" date="2019" name="Sci. Rep.">
        <title>Orb-weaving spider Araneus ventricosus genome elucidates the spidroin gene catalogue.</title>
        <authorList>
            <person name="Kono N."/>
            <person name="Nakamura H."/>
            <person name="Ohtoshi R."/>
            <person name="Moran D.A.P."/>
            <person name="Shinohara A."/>
            <person name="Yoshida Y."/>
            <person name="Fujiwara M."/>
            <person name="Mori M."/>
            <person name="Tomita M."/>
            <person name="Arakawa K."/>
        </authorList>
    </citation>
    <scope>NUCLEOTIDE SEQUENCE [LARGE SCALE GENOMIC DNA]</scope>
</reference>
<dbReference type="Proteomes" id="UP000499080">
    <property type="component" value="Unassembled WGS sequence"/>
</dbReference>
<evidence type="ECO:0000313" key="1">
    <source>
        <dbReference type="EMBL" id="GBL72485.1"/>
    </source>
</evidence>
<evidence type="ECO:0000313" key="2">
    <source>
        <dbReference type="Proteomes" id="UP000499080"/>
    </source>
</evidence>
<gene>
    <name evidence="1" type="ORF">AVEN_115398_1</name>
</gene>
<comment type="caution">
    <text evidence="1">The sequence shown here is derived from an EMBL/GenBank/DDBJ whole genome shotgun (WGS) entry which is preliminary data.</text>
</comment>
<proteinExistence type="predicted"/>
<accession>A0A4Y1ZZ76</accession>